<sequence length="802" mass="87443">MQIKELRILPPVAIGRLGSSPIPVAAYDLVVPKNKPVGFREIRPLQTFTIDEHTHQVTATIPAEIIFKDAASTASKNGTIRPVAPFLELFAITDDAPDTLVPVTAALLEAAGYTLKDIRWSVMVGNLKLFRRTGDEKDKIHAEVINIRDNDVHPLLATCENFLPGKTLPLGTVQAIAPSNEFPGLRFRFTPAGGKVYGSSLKRIETAGADPVDDPIINDPSLILYDKHKGKWMGYKESSAFNATYTMPAQIFAGYDDAAGNHISWGYLDDECDGSVMAVLAKDDDDATPERVSIVHICAGPPAFAPDILPIRAVSDELEQILQGTDIDGEVPIEEAEEIVRRAFESITLMNTAVMNGNPINGRENVASTMVRQDTNDLGRLFEPIMAGSLVDNLALRTLHERVFNGLSTGAAAWFADALRRPDKIGDLSDTERRKMPGLMRGADGRALTLTYRTINTVIKAAASALFQDNESIKNNYAGLGDPLKADNLTAQLFYRGAGNPYSVLPRAAISNCFPGLEFDFRNLWRRTFKEITLSENDNYVLADTTTNNLTGRRLVAINGHRTMVRGVGPVFPGGENVPLATSANPSGAVFMEWSNLIAGLKLQPGDIVQAQFTSGPAPLPVMVTKKDLAHKDKYPVFELTVNNFFRAGRAEISELMVMPGELTHGLCAPWQNDYRECACYYWAASRPDYVNVEPGENGLSKGDMWLSKRRTGNYVPDNRVDTRLVSYDDLFKNWEGELNFIINGRDALASNPLPEVITSVASNGNGHDVGNGKHTAPGAHITGNPAAERPVSASTKSNGNQ</sequence>
<dbReference type="Proteomes" id="UP000198984">
    <property type="component" value="Unassembled WGS sequence"/>
</dbReference>
<keyword evidence="3" id="KW-1185">Reference proteome</keyword>
<evidence type="ECO:0000313" key="3">
    <source>
        <dbReference type="Proteomes" id="UP000198984"/>
    </source>
</evidence>
<feature type="compositionally biased region" description="Polar residues" evidence="1">
    <location>
        <begin position="793"/>
        <end position="802"/>
    </location>
</feature>
<gene>
    <name evidence="2" type="ORF">SAMN04488505_103150</name>
</gene>
<proteinExistence type="predicted"/>
<evidence type="ECO:0000313" key="2">
    <source>
        <dbReference type="EMBL" id="SEM01959.1"/>
    </source>
</evidence>
<evidence type="ECO:0000256" key="1">
    <source>
        <dbReference type="SAM" id="MobiDB-lite"/>
    </source>
</evidence>
<dbReference type="STRING" id="573321.SAMN04488505_103150"/>
<feature type="region of interest" description="Disordered" evidence="1">
    <location>
        <begin position="765"/>
        <end position="802"/>
    </location>
</feature>
<organism evidence="2 3">
    <name type="scientific">Chitinophaga rupis</name>
    <dbReference type="NCBI Taxonomy" id="573321"/>
    <lineage>
        <taxon>Bacteria</taxon>
        <taxon>Pseudomonadati</taxon>
        <taxon>Bacteroidota</taxon>
        <taxon>Chitinophagia</taxon>
        <taxon>Chitinophagales</taxon>
        <taxon>Chitinophagaceae</taxon>
        <taxon>Chitinophaga</taxon>
    </lineage>
</organism>
<dbReference type="AlphaFoldDB" id="A0A1H7UYV2"/>
<reference evidence="2 3" key="1">
    <citation type="submission" date="2016-10" db="EMBL/GenBank/DDBJ databases">
        <authorList>
            <person name="de Groot N.N."/>
        </authorList>
    </citation>
    <scope>NUCLEOTIDE SEQUENCE [LARGE SCALE GENOMIC DNA]</scope>
    <source>
        <strain evidence="2 3">DSM 21039</strain>
    </source>
</reference>
<protein>
    <submittedName>
        <fullName evidence="2">Uncharacterized protein</fullName>
    </submittedName>
</protein>
<accession>A0A1H7UYV2</accession>
<dbReference type="RefSeq" id="WP_202909245.1">
    <property type="nucleotide sequence ID" value="NZ_FOBB01000003.1"/>
</dbReference>
<dbReference type="EMBL" id="FOBB01000003">
    <property type="protein sequence ID" value="SEM01959.1"/>
    <property type="molecule type" value="Genomic_DNA"/>
</dbReference>
<name>A0A1H7UYV2_9BACT</name>